<comment type="similarity">
    <text evidence="2">Belongs to the flavin monoamine oxidase family.</text>
</comment>
<dbReference type="Pfam" id="PF01593">
    <property type="entry name" value="Amino_oxidase"/>
    <property type="match status" value="1"/>
</dbReference>
<dbReference type="EMBL" id="BLXT01004603">
    <property type="protein sequence ID" value="GFO15123.1"/>
    <property type="molecule type" value="Genomic_DNA"/>
</dbReference>
<evidence type="ECO:0000313" key="7">
    <source>
        <dbReference type="EMBL" id="GFO15123.1"/>
    </source>
</evidence>
<dbReference type="SUPFAM" id="SSF51905">
    <property type="entry name" value="FAD/NAD(P)-binding domain"/>
    <property type="match status" value="1"/>
</dbReference>
<dbReference type="GO" id="GO:0097621">
    <property type="term" value="F:monoamine oxidase activity"/>
    <property type="evidence" value="ECO:0007669"/>
    <property type="project" value="UniProtKB-EC"/>
</dbReference>
<keyword evidence="5" id="KW-0812">Transmembrane</keyword>
<keyword evidence="5" id="KW-0472">Membrane</keyword>
<dbReference type="EC" id="1.4.3.4" evidence="3"/>
<name>A0AAV4B7I8_9GAST</name>
<evidence type="ECO:0000313" key="8">
    <source>
        <dbReference type="Proteomes" id="UP000735302"/>
    </source>
</evidence>
<evidence type="ECO:0000256" key="2">
    <source>
        <dbReference type="ARBA" id="ARBA00005995"/>
    </source>
</evidence>
<sequence>MRFEYFNRFNHKRRETPILTDSGDTNLKVKDSIPESPSLRLDCGGSDLCNRIPHSQTTVLRGDVFWEFLFKSTEENPGKRIPQIRLLKRRAMRRYTLDWFIVALSVAFALLLKPCCGKPKGKGCSEKIDVAIVGGGIGGAYSAYNLRHRSLKIGVYEYSDRLGGRYYTEHLSNVPDENIELGGMRFIKTDHSRLYKLIKDLNLKTEVFLNSESDTYESRIFRRNVSMTAREYKTGQVPFSLTQEEKENQADLLRYVFSKLTNDSLKNLTEERLFQLTVPDGRKLYQLSVVEALNLAASSEAKSYLLLENHFNSAEIAATDMVYYYFKSHGHSLRKNLRLVSIRERKGKYRYKLNFKKTVTADGRTQDLHNWRSSEIVCAKRVILAIPKFALSKINWKPLRSRHFTDLLFGTFIVHASKVFMTYKSPWWLEDTKYPTRTLQASGLGEVYGWGQSNVTGLYTLLVSYNKLIATDEQWVANNGLDEDLLEDSVGGVIDPNAALPILLDEASHLPPIKGSAPGANQVTAPLKNYLYDRLALAFAIPRSAIPEPLSAIARFWIKYPYGGGWVFSRPGYTFDEIIKGYRRPSDRHDVFVVGSDYAARDVTGWGEGALMTAESVLEEFFPKPARESTLVR</sequence>
<dbReference type="Proteomes" id="UP000735302">
    <property type="component" value="Unassembled WGS sequence"/>
</dbReference>
<dbReference type="PANTHER" id="PTHR43563">
    <property type="entry name" value="AMINE OXIDASE"/>
    <property type="match status" value="1"/>
</dbReference>
<gene>
    <name evidence="7" type="ORF">PoB_004162800</name>
</gene>
<dbReference type="InterPro" id="IPR050703">
    <property type="entry name" value="Flavin_MAO"/>
</dbReference>
<dbReference type="PANTHER" id="PTHR43563:SF1">
    <property type="entry name" value="AMINE OXIDASE [FLAVIN-CONTAINING] B"/>
    <property type="match status" value="1"/>
</dbReference>
<dbReference type="InterPro" id="IPR036188">
    <property type="entry name" value="FAD/NAD-bd_sf"/>
</dbReference>
<comment type="subcellular location">
    <subcellularLocation>
        <location evidence="1">Mitochondrion outer membrane</location>
        <topology evidence="1">Single-pass type IV membrane protein</topology>
        <orientation evidence="1">Cytoplasmic side</orientation>
    </subcellularLocation>
</comment>
<feature type="transmembrane region" description="Helical" evidence="5">
    <location>
        <begin position="95"/>
        <end position="112"/>
    </location>
</feature>
<dbReference type="Gene3D" id="3.50.50.60">
    <property type="entry name" value="FAD/NAD(P)-binding domain"/>
    <property type="match status" value="1"/>
</dbReference>
<feature type="domain" description="Amine oxidase" evidence="6">
    <location>
        <begin position="142"/>
        <end position="466"/>
    </location>
</feature>
<dbReference type="AlphaFoldDB" id="A0AAV4B7I8"/>
<accession>A0AAV4B7I8</accession>
<keyword evidence="8" id="KW-1185">Reference proteome</keyword>
<organism evidence="7 8">
    <name type="scientific">Plakobranchus ocellatus</name>
    <dbReference type="NCBI Taxonomy" id="259542"/>
    <lineage>
        <taxon>Eukaryota</taxon>
        <taxon>Metazoa</taxon>
        <taxon>Spiralia</taxon>
        <taxon>Lophotrochozoa</taxon>
        <taxon>Mollusca</taxon>
        <taxon>Gastropoda</taxon>
        <taxon>Heterobranchia</taxon>
        <taxon>Euthyneura</taxon>
        <taxon>Panpulmonata</taxon>
        <taxon>Sacoglossa</taxon>
        <taxon>Placobranchoidea</taxon>
        <taxon>Plakobranchidae</taxon>
        <taxon>Plakobranchus</taxon>
    </lineage>
</organism>
<reference evidence="7 8" key="1">
    <citation type="journal article" date="2021" name="Elife">
        <title>Chloroplast acquisition without the gene transfer in kleptoplastic sea slugs, Plakobranchus ocellatus.</title>
        <authorList>
            <person name="Maeda T."/>
            <person name="Takahashi S."/>
            <person name="Yoshida T."/>
            <person name="Shimamura S."/>
            <person name="Takaki Y."/>
            <person name="Nagai Y."/>
            <person name="Toyoda A."/>
            <person name="Suzuki Y."/>
            <person name="Arimoto A."/>
            <person name="Ishii H."/>
            <person name="Satoh N."/>
            <person name="Nishiyama T."/>
            <person name="Hasebe M."/>
            <person name="Maruyama T."/>
            <person name="Minagawa J."/>
            <person name="Obokata J."/>
            <person name="Shigenobu S."/>
        </authorList>
    </citation>
    <scope>NUCLEOTIDE SEQUENCE [LARGE SCALE GENOMIC DNA]</scope>
</reference>
<evidence type="ECO:0000256" key="5">
    <source>
        <dbReference type="SAM" id="Phobius"/>
    </source>
</evidence>
<comment type="catalytic activity">
    <reaction evidence="4">
        <text>a secondary aliphatic amine + O2 + H2O = a primary amine + an aldehyde + H2O2</text>
        <dbReference type="Rhea" id="RHEA:26414"/>
        <dbReference type="ChEBI" id="CHEBI:15377"/>
        <dbReference type="ChEBI" id="CHEBI:15379"/>
        <dbReference type="ChEBI" id="CHEBI:16240"/>
        <dbReference type="ChEBI" id="CHEBI:17478"/>
        <dbReference type="ChEBI" id="CHEBI:58855"/>
        <dbReference type="ChEBI" id="CHEBI:65296"/>
        <dbReference type="EC" id="1.4.3.4"/>
    </reaction>
</comment>
<dbReference type="InterPro" id="IPR002937">
    <property type="entry name" value="Amino_oxidase"/>
</dbReference>
<proteinExistence type="inferred from homology"/>
<evidence type="ECO:0000256" key="3">
    <source>
        <dbReference type="ARBA" id="ARBA00012804"/>
    </source>
</evidence>
<evidence type="ECO:0000256" key="1">
    <source>
        <dbReference type="ARBA" id="ARBA00004362"/>
    </source>
</evidence>
<evidence type="ECO:0000259" key="6">
    <source>
        <dbReference type="Pfam" id="PF01593"/>
    </source>
</evidence>
<evidence type="ECO:0000256" key="4">
    <source>
        <dbReference type="ARBA" id="ARBA00048448"/>
    </source>
</evidence>
<comment type="caution">
    <text evidence="7">The sequence shown here is derived from an EMBL/GenBank/DDBJ whole genome shotgun (WGS) entry which is preliminary data.</text>
</comment>
<dbReference type="GO" id="GO:0005741">
    <property type="term" value="C:mitochondrial outer membrane"/>
    <property type="evidence" value="ECO:0007669"/>
    <property type="project" value="UniProtKB-SubCell"/>
</dbReference>
<protein>
    <recommendedName>
        <fullName evidence="3">monoamine oxidase</fullName>
        <ecNumber evidence="3">1.4.3.4</ecNumber>
    </recommendedName>
</protein>
<keyword evidence="5" id="KW-1133">Transmembrane helix</keyword>